<evidence type="ECO:0000259" key="5">
    <source>
        <dbReference type="PROSITE" id="PS50011"/>
    </source>
</evidence>
<dbReference type="PROSITE" id="PS50011">
    <property type="entry name" value="PROTEIN_KINASE_DOM"/>
    <property type="match status" value="1"/>
</dbReference>
<dbReference type="OrthoDB" id="10252171at2759"/>
<evidence type="ECO:0000256" key="2">
    <source>
        <dbReference type="ARBA" id="ARBA00022840"/>
    </source>
</evidence>
<dbReference type="EMBL" id="MLAK01001206">
    <property type="protein sequence ID" value="OHS95986.1"/>
    <property type="molecule type" value="Genomic_DNA"/>
</dbReference>
<evidence type="ECO:0000256" key="3">
    <source>
        <dbReference type="PROSITE-ProRule" id="PRU10141"/>
    </source>
</evidence>
<dbReference type="InterPro" id="IPR000719">
    <property type="entry name" value="Prot_kinase_dom"/>
</dbReference>
<proteinExistence type="inferred from homology"/>
<feature type="domain" description="Protein kinase" evidence="5">
    <location>
        <begin position="47"/>
        <end position="309"/>
    </location>
</feature>
<reference evidence="6" key="1">
    <citation type="submission" date="2016-10" db="EMBL/GenBank/DDBJ databases">
        <authorList>
            <person name="Benchimol M."/>
            <person name="Almeida L.G."/>
            <person name="Vasconcelos A.T."/>
            <person name="Perreira-Neves A."/>
            <person name="Rosa I.A."/>
            <person name="Tasca T."/>
            <person name="Bogo M.R."/>
            <person name="de Souza W."/>
        </authorList>
    </citation>
    <scope>NUCLEOTIDE SEQUENCE [LARGE SCALE GENOMIC DNA]</scope>
    <source>
        <strain evidence="6">K</strain>
    </source>
</reference>
<evidence type="ECO:0000256" key="1">
    <source>
        <dbReference type="ARBA" id="ARBA00022741"/>
    </source>
</evidence>
<evidence type="ECO:0000313" key="6">
    <source>
        <dbReference type="EMBL" id="OHS95986.1"/>
    </source>
</evidence>
<dbReference type="GO" id="GO:0005524">
    <property type="term" value="F:ATP binding"/>
    <property type="evidence" value="ECO:0007669"/>
    <property type="project" value="UniProtKB-UniRule"/>
</dbReference>
<dbReference type="FunFam" id="1.10.510.10:FF:000571">
    <property type="entry name" value="Maternal embryonic leucine zipper kinase"/>
    <property type="match status" value="1"/>
</dbReference>
<keyword evidence="7" id="KW-1185">Reference proteome</keyword>
<comment type="caution">
    <text evidence="6">The sequence shown here is derived from an EMBL/GenBank/DDBJ whole genome shotgun (WGS) entry which is preliminary data.</text>
</comment>
<dbReference type="VEuPathDB" id="TrichDB:TRFO_37849"/>
<dbReference type="InterPro" id="IPR011009">
    <property type="entry name" value="Kinase-like_dom_sf"/>
</dbReference>
<protein>
    <submittedName>
        <fullName evidence="6">Serine/threonine-protein kinase SRK2E</fullName>
    </submittedName>
</protein>
<organism evidence="6 7">
    <name type="scientific">Tritrichomonas foetus</name>
    <dbReference type="NCBI Taxonomy" id="1144522"/>
    <lineage>
        <taxon>Eukaryota</taxon>
        <taxon>Metamonada</taxon>
        <taxon>Parabasalia</taxon>
        <taxon>Tritrichomonadida</taxon>
        <taxon>Tritrichomonadidae</taxon>
        <taxon>Tritrichomonas</taxon>
    </lineage>
</organism>
<dbReference type="Proteomes" id="UP000179807">
    <property type="component" value="Unassembled WGS sequence"/>
</dbReference>
<evidence type="ECO:0000313" key="7">
    <source>
        <dbReference type="Proteomes" id="UP000179807"/>
    </source>
</evidence>
<dbReference type="Gene3D" id="1.10.510.10">
    <property type="entry name" value="Transferase(Phosphotransferase) domain 1"/>
    <property type="match status" value="1"/>
</dbReference>
<dbReference type="Pfam" id="PF00069">
    <property type="entry name" value="Pkinase"/>
    <property type="match status" value="1"/>
</dbReference>
<feature type="binding site" evidence="3">
    <location>
        <position position="77"/>
    </location>
    <ligand>
        <name>ATP</name>
        <dbReference type="ChEBI" id="CHEBI:30616"/>
    </ligand>
</feature>
<keyword evidence="6" id="KW-0418">Kinase</keyword>
<dbReference type="PROSITE" id="PS00107">
    <property type="entry name" value="PROTEIN_KINASE_ATP"/>
    <property type="match status" value="1"/>
</dbReference>
<dbReference type="InterPro" id="IPR008271">
    <property type="entry name" value="Ser/Thr_kinase_AS"/>
</dbReference>
<dbReference type="PANTHER" id="PTHR24346:SF30">
    <property type="entry name" value="MATERNAL EMBRYONIC LEUCINE ZIPPER KINASE"/>
    <property type="match status" value="1"/>
</dbReference>
<dbReference type="InterPro" id="IPR017441">
    <property type="entry name" value="Protein_kinase_ATP_BS"/>
</dbReference>
<dbReference type="GO" id="GO:0005737">
    <property type="term" value="C:cytoplasm"/>
    <property type="evidence" value="ECO:0007669"/>
    <property type="project" value="TreeGrafter"/>
</dbReference>
<keyword evidence="6" id="KW-0808">Transferase</keyword>
<name>A0A1J4J9W7_9EUKA</name>
<sequence length="398" mass="45688">MGEPAYVQHANVQPSMSTTQYEDTQNVQFDPIKSSLLFDGELLFNRYEITSQIGIGAFATVYKAFDIQSKKIVCIKKFVKFSSCRSLPQYNETNAMSDSDVFREAEIMSKLAHPNIPCFHGLLSDRDHFYLIMEYCEGKTLLEFINDAFDRVPPQIARNIFRQLISAISYLHEMGICHRDIKPENIIVDRLLNVKLIDFGLSAYIPEDGMFSDWCGSLYYISPEMMTEKAYNGQLADVWSLGVILFAMVHGCLPFQSTEEISKMMINYNYKINESYPIPYHCQDLLSKMLVSDPGKRIDVKGIKNHHWLKGQPFAKRNTDSTQFNTVFELPQFSSLPTKKNDNHINGGMKPTHAANFYDNLAPVKRQAISMTAKKTHRKKKITSLFIRPHMKRSLIEV</sequence>
<dbReference type="PROSITE" id="PS00108">
    <property type="entry name" value="PROTEIN_KINASE_ST"/>
    <property type="match status" value="1"/>
</dbReference>
<gene>
    <name evidence="6" type="primary">SRK2E</name>
    <name evidence="6" type="ORF">TRFO_37849</name>
</gene>
<dbReference type="SUPFAM" id="SSF56112">
    <property type="entry name" value="Protein kinase-like (PK-like)"/>
    <property type="match status" value="1"/>
</dbReference>
<dbReference type="GO" id="GO:0004674">
    <property type="term" value="F:protein serine/threonine kinase activity"/>
    <property type="evidence" value="ECO:0007669"/>
    <property type="project" value="UniProtKB-KW"/>
</dbReference>
<dbReference type="GO" id="GO:0035556">
    <property type="term" value="P:intracellular signal transduction"/>
    <property type="evidence" value="ECO:0007669"/>
    <property type="project" value="TreeGrafter"/>
</dbReference>
<dbReference type="PANTHER" id="PTHR24346">
    <property type="entry name" value="MAP/MICROTUBULE AFFINITY-REGULATING KINASE"/>
    <property type="match status" value="1"/>
</dbReference>
<dbReference type="RefSeq" id="XP_068349123.1">
    <property type="nucleotide sequence ID" value="XM_068511677.1"/>
</dbReference>
<dbReference type="AlphaFoldDB" id="A0A1J4J9W7"/>
<dbReference type="SMART" id="SM00220">
    <property type="entry name" value="S_TKc"/>
    <property type="match status" value="1"/>
</dbReference>
<comment type="similarity">
    <text evidence="4">Belongs to the protein kinase superfamily.</text>
</comment>
<evidence type="ECO:0000256" key="4">
    <source>
        <dbReference type="RuleBase" id="RU000304"/>
    </source>
</evidence>
<accession>A0A1J4J9W7</accession>
<keyword evidence="1 3" id="KW-0547">Nucleotide-binding</keyword>
<keyword evidence="2 3" id="KW-0067">ATP-binding</keyword>
<keyword evidence="4" id="KW-0723">Serine/threonine-protein kinase</keyword>
<dbReference type="GeneID" id="94846381"/>